<feature type="signal peptide" evidence="1">
    <location>
        <begin position="1"/>
        <end position="23"/>
    </location>
</feature>
<organism evidence="2 3">
    <name type="scientific">Rhodocytophaga aerolata</name>
    <dbReference type="NCBI Taxonomy" id="455078"/>
    <lineage>
        <taxon>Bacteria</taxon>
        <taxon>Pseudomonadati</taxon>
        <taxon>Bacteroidota</taxon>
        <taxon>Cytophagia</taxon>
        <taxon>Cytophagales</taxon>
        <taxon>Rhodocytophagaceae</taxon>
        <taxon>Rhodocytophaga</taxon>
    </lineage>
</organism>
<keyword evidence="1" id="KW-0732">Signal</keyword>
<gene>
    <name evidence="2" type="ORF">Q0590_08865</name>
</gene>
<sequence>MKTIITAALLLAWHLLAISPLKAQTVAGEEIQLGYVRDYIKFRDKQVSPMLYVTNLNAIKIGYGRITAKNQWLASISAGTGPLIAPSLGIRQFKFSEDQAEPLYLVPTLYRGELSLTYRRKLANKGIQTSWAGLQVRESFNYADGLALTTWVVNTLALDFTYQTQLQLNASNRIVAEASLPVLTAVSRLPYSNAISRPETSNASAFLKNTSLASLTKYLNPELSFKYRFSISQRLAVQASYSYQWLHYPEPRLIRLASHAGSLSFIYQYHFTHQ</sequence>
<dbReference type="Proteomes" id="UP001168528">
    <property type="component" value="Unassembled WGS sequence"/>
</dbReference>
<dbReference type="EMBL" id="JAUKPO010000004">
    <property type="protein sequence ID" value="MDO1446359.1"/>
    <property type="molecule type" value="Genomic_DNA"/>
</dbReference>
<evidence type="ECO:0000313" key="2">
    <source>
        <dbReference type="EMBL" id="MDO1446359.1"/>
    </source>
</evidence>
<evidence type="ECO:0008006" key="4">
    <source>
        <dbReference type="Google" id="ProtNLM"/>
    </source>
</evidence>
<feature type="chain" id="PRO_5045410302" description="DUF481 domain-containing protein" evidence="1">
    <location>
        <begin position="24"/>
        <end position="274"/>
    </location>
</feature>
<proteinExistence type="predicted"/>
<reference evidence="2" key="1">
    <citation type="submission" date="2023-07" db="EMBL/GenBank/DDBJ databases">
        <title>The genome sequence of Rhodocytophaga aerolata KACC 12507.</title>
        <authorList>
            <person name="Zhang X."/>
        </authorList>
    </citation>
    <scope>NUCLEOTIDE SEQUENCE</scope>
    <source>
        <strain evidence="2">KACC 12507</strain>
    </source>
</reference>
<comment type="caution">
    <text evidence="2">The sequence shown here is derived from an EMBL/GenBank/DDBJ whole genome shotgun (WGS) entry which is preliminary data.</text>
</comment>
<keyword evidence="3" id="KW-1185">Reference proteome</keyword>
<evidence type="ECO:0000313" key="3">
    <source>
        <dbReference type="Proteomes" id="UP001168528"/>
    </source>
</evidence>
<evidence type="ECO:0000256" key="1">
    <source>
        <dbReference type="SAM" id="SignalP"/>
    </source>
</evidence>
<protein>
    <recommendedName>
        <fullName evidence="4">DUF481 domain-containing protein</fullName>
    </recommendedName>
</protein>
<dbReference type="RefSeq" id="WP_302037165.1">
    <property type="nucleotide sequence ID" value="NZ_JAUKPO010000004.1"/>
</dbReference>
<name>A0ABT8R348_9BACT</name>
<accession>A0ABT8R348</accession>